<name>A0A5J5AAS3_9ASTE</name>
<sequence length="164" mass="17998">MVPEMEEEISSSDDDSLWSDLQEVVEKAMADTSAGCSGSKLMNEARGPGDVICTTATLEALYCMPLVVAMPDKGENGVIGLVGTPAVKLSRWVMRNVRRCKGPGAGAWRYEEKDDDGSYTSWHSKIPSAGVMELDVWGLYIWGLQLMALKEGCNNYSLTSRRRI</sequence>
<dbReference type="Proteomes" id="UP000325577">
    <property type="component" value="Linkage Group LG3"/>
</dbReference>
<proteinExistence type="predicted"/>
<evidence type="ECO:0000313" key="2">
    <source>
        <dbReference type="Proteomes" id="UP000325577"/>
    </source>
</evidence>
<dbReference type="AlphaFoldDB" id="A0A5J5AAS3"/>
<protein>
    <submittedName>
        <fullName evidence="1">Uncharacterized protein</fullName>
    </submittedName>
</protein>
<keyword evidence="2" id="KW-1185">Reference proteome</keyword>
<accession>A0A5J5AAS3</accession>
<reference evidence="1 2" key="1">
    <citation type="submission" date="2019-09" db="EMBL/GenBank/DDBJ databases">
        <title>A chromosome-level genome assembly of the Chinese tupelo Nyssa sinensis.</title>
        <authorList>
            <person name="Yang X."/>
            <person name="Kang M."/>
            <person name="Yang Y."/>
            <person name="Xiong H."/>
            <person name="Wang M."/>
            <person name="Zhang Z."/>
            <person name="Wang Z."/>
            <person name="Wu H."/>
            <person name="Ma T."/>
            <person name="Liu J."/>
            <person name="Xi Z."/>
        </authorList>
    </citation>
    <scope>NUCLEOTIDE SEQUENCE [LARGE SCALE GENOMIC DNA]</scope>
    <source>
        <strain evidence="1">J267</strain>
        <tissue evidence="1">Leaf</tissue>
    </source>
</reference>
<gene>
    <name evidence="1" type="ORF">F0562_008366</name>
</gene>
<evidence type="ECO:0000313" key="1">
    <source>
        <dbReference type="EMBL" id="KAA8526431.1"/>
    </source>
</evidence>
<organism evidence="1 2">
    <name type="scientific">Nyssa sinensis</name>
    <dbReference type="NCBI Taxonomy" id="561372"/>
    <lineage>
        <taxon>Eukaryota</taxon>
        <taxon>Viridiplantae</taxon>
        <taxon>Streptophyta</taxon>
        <taxon>Embryophyta</taxon>
        <taxon>Tracheophyta</taxon>
        <taxon>Spermatophyta</taxon>
        <taxon>Magnoliopsida</taxon>
        <taxon>eudicotyledons</taxon>
        <taxon>Gunneridae</taxon>
        <taxon>Pentapetalae</taxon>
        <taxon>asterids</taxon>
        <taxon>Cornales</taxon>
        <taxon>Nyssaceae</taxon>
        <taxon>Nyssa</taxon>
    </lineage>
</organism>
<dbReference type="EMBL" id="CM018046">
    <property type="protein sequence ID" value="KAA8526431.1"/>
    <property type="molecule type" value="Genomic_DNA"/>
</dbReference>